<evidence type="ECO:0000313" key="1">
    <source>
        <dbReference type="EMBL" id="OAE23583.1"/>
    </source>
</evidence>
<evidence type="ECO:0000313" key="2">
    <source>
        <dbReference type="Proteomes" id="UP000077202"/>
    </source>
</evidence>
<dbReference type="SUPFAM" id="SSF50405">
    <property type="entry name" value="Actin-crosslinking proteins"/>
    <property type="match status" value="2"/>
</dbReference>
<proteinExistence type="predicted"/>
<protein>
    <submittedName>
        <fullName evidence="1">Uncharacterized protein</fullName>
    </submittedName>
</protein>
<sequence>MAEPVGSRLAATTPIACYRVRSWCHQWLAVVPGEWERARFSRCEDDSSRIVLRPCVDGSYLLQVVPRTVEGGRSDPVPVKQNPVEDFGLLNGLHDVEDPPNSVGELGSRRGNEWFLSLHESSVFVTESPSNVANSQFRLEFDEHGSSITGSQGMPAGVRIRGSCDTGYLTADSRGRLWGGTQRPQKWEHFTLIEEALKETPLQSTRTISASVRVTLQAHTGKYLCGSTTVISAHAEAACCCEEFLLDLKFPSLIPVRSSRTKHGSRLPVDSLRSNLDLRSRRFEEQEKIGPTTTLKYDQPLDGSVCTIRTADGKRMLSAEPDGIVFTTPVDQVRGMEKFEVSVQYRKSCPTVSIRPYSRESGTGTRNRKYVSATDSGQIVCDKSDKKQWEAFGLTLANGSRVLIRSIHGGYLAYDPSLAIQLEHNEQQHRLQRGLCSCLPYTKEKMREVGAWQLRYHGDSLYTLVALPVAKGGAQEYLSVDSKGQIIQSGAPAVHFPATASLFEIVPVSGTCLDTMDENICSFSGIVGFTIRTTRRIHGKQRYVSVEPSGRVFATRVRPSRWEIFQFVDVDATASAVSPDEFSCIPAAVNLNSPGSVMPSLAGYRVQQRVPSLGGQGRWGLVRRVGWVQSVGVSDVVVQGTSSSTSVASIAVAEALRRACGVTVEALNKGWAVPKKTPTSLQELCIGHVCWFASTESGGSQPTESTKASEVPSLPDLESEMIFPPILDSDMHELVAILKASGQGSRIPAELIDGNLFNIPDDLLTRIWSHWSVCVQFEAVDACWFLSRQPSLQSCKWLPSSLLAQLPPQFHNGVRPLQNHAGRPHGLPHVHQGLPPHNIALWNTSGDGFHCGSCDSDGVLCMDPAVNPAHHRYLEVQYRAYSGARQPGVLWSAISFAGVRVSSQPLYHHVIPFIVQVTVNRVDSEIDSEDAGVVQ</sequence>
<dbReference type="Proteomes" id="UP000077202">
    <property type="component" value="Unassembled WGS sequence"/>
</dbReference>
<dbReference type="AlphaFoldDB" id="A0A176VT64"/>
<gene>
    <name evidence="1" type="ORF">AXG93_4316s1140</name>
</gene>
<accession>A0A176VT64</accession>
<reference evidence="1" key="1">
    <citation type="submission" date="2016-03" db="EMBL/GenBank/DDBJ databases">
        <title>Mechanisms controlling the formation of the plant cell surface in tip-growing cells are functionally conserved among land plants.</title>
        <authorList>
            <person name="Honkanen S."/>
            <person name="Jones V.A."/>
            <person name="Morieri G."/>
            <person name="Champion C."/>
            <person name="Hetherington A.J."/>
            <person name="Kelly S."/>
            <person name="Saint-Marcoux D."/>
            <person name="Proust H."/>
            <person name="Prescott H."/>
            <person name="Dolan L."/>
        </authorList>
    </citation>
    <scope>NUCLEOTIDE SEQUENCE [LARGE SCALE GENOMIC DNA]</scope>
    <source>
        <tissue evidence="1">Whole gametophyte</tissue>
    </source>
</reference>
<organism evidence="1 2">
    <name type="scientific">Marchantia polymorpha subsp. ruderalis</name>
    <dbReference type="NCBI Taxonomy" id="1480154"/>
    <lineage>
        <taxon>Eukaryota</taxon>
        <taxon>Viridiplantae</taxon>
        <taxon>Streptophyta</taxon>
        <taxon>Embryophyta</taxon>
        <taxon>Marchantiophyta</taxon>
        <taxon>Marchantiopsida</taxon>
        <taxon>Marchantiidae</taxon>
        <taxon>Marchantiales</taxon>
        <taxon>Marchantiaceae</taxon>
        <taxon>Marchantia</taxon>
    </lineage>
</organism>
<dbReference type="EMBL" id="LVLJ01002823">
    <property type="protein sequence ID" value="OAE23583.1"/>
    <property type="molecule type" value="Genomic_DNA"/>
</dbReference>
<dbReference type="CDD" id="cd00257">
    <property type="entry name" value="beta-trefoil_FSCN-like"/>
    <property type="match status" value="1"/>
</dbReference>
<dbReference type="Gene3D" id="2.80.10.50">
    <property type="match status" value="2"/>
</dbReference>
<dbReference type="InterPro" id="IPR008999">
    <property type="entry name" value="Actin-crosslinking"/>
</dbReference>
<comment type="caution">
    <text evidence="1">The sequence shown here is derived from an EMBL/GenBank/DDBJ whole genome shotgun (WGS) entry which is preliminary data.</text>
</comment>
<name>A0A176VT64_MARPO</name>
<keyword evidence="2" id="KW-1185">Reference proteome</keyword>